<evidence type="ECO:0000313" key="2">
    <source>
        <dbReference type="EMBL" id="KAH8997986.1"/>
    </source>
</evidence>
<gene>
    <name evidence="2" type="ORF">EDB92DRAFT_1837300</name>
</gene>
<dbReference type="AlphaFoldDB" id="A0AAD4LNB7"/>
<feature type="compositionally biased region" description="Polar residues" evidence="1">
    <location>
        <begin position="39"/>
        <end position="48"/>
    </location>
</feature>
<dbReference type="Proteomes" id="UP001201163">
    <property type="component" value="Unassembled WGS sequence"/>
</dbReference>
<dbReference type="EMBL" id="JAKELL010000006">
    <property type="protein sequence ID" value="KAH8997986.1"/>
    <property type="molecule type" value="Genomic_DNA"/>
</dbReference>
<protein>
    <submittedName>
        <fullName evidence="2">Uncharacterized protein</fullName>
    </submittedName>
</protein>
<reference evidence="2" key="1">
    <citation type="submission" date="2022-01" db="EMBL/GenBank/DDBJ databases">
        <title>Comparative genomics reveals a dynamic genome evolution in the ectomycorrhizal milk-cap (Lactarius) mushrooms.</title>
        <authorList>
            <consortium name="DOE Joint Genome Institute"/>
            <person name="Lebreton A."/>
            <person name="Tang N."/>
            <person name="Kuo A."/>
            <person name="LaButti K."/>
            <person name="Drula E."/>
            <person name="Barry K."/>
            <person name="Clum A."/>
            <person name="Lipzen A."/>
            <person name="Mousain D."/>
            <person name="Ng V."/>
            <person name="Wang R."/>
            <person name="Wang X."/>
            <person name="Dai Y."/>
            <person name="Henrissat B."/>
            <person name="Grigoriev I.V."/>
            <person name="Guerin-Laguette A."/>
            <person name="Yu F."/>
            <person name="Martin F.M."/>
        </authorList>
    </citation>
    <scope>NUCLEOTIDE SEQUENCE</scope>
    <source>
        <strain evidence="2">QP</strain>
    </source>
</reference>
<evidence type="ECO:0000256" key="1">
    <source>
        <dbReference type="SAM" id="MobiDB-lite"/>
    </source>
</evidence>
<proteinExistence type="predicted"/>
<accession>A0AAD4LNB7</accession>
<name>A0AAD4LNB7_9AGAM</name>
<evidence type="ECO:0000313" key="3">
    <source>
        <dbReference type="Proteomes" id="UP001201163"/>
    </source>
</evidence>
<comment type="caution">
    <text evidence="2">The sequence shown here is derived from an EMBL/GenBank/DDBJ whole genome shotgun (WGS) entry which is preliminary data.</text>
</comment>
<sequence length="198" mass="21092">MDAPPLDKQISVPVSFYHANQTPIERFRIHRTSPDPATAGTTQDTDPSARTMPLITPEDSTSACPVPSMAAVALRHKADLTSSDAPDFPSSAPFNRVLDTMLPTGPLLSLDSPVTRSNHSLSRTESHLPIIATTARGAPPWPISALDLGAATEVQGSPKDALHEEKDVFDSPSVNRVSRAITMTTPDLPPRSTAIGLK</sequence>
<feature type="region of interest" description="Disordered" evidence="1">
    <location>
        <begin position="28"/>
        <end position="50"/>
    </location>
</feature>
<organism evidence="2 3">
    <name type="scientific">Lactarius akahatsu</name>
    <dbReference type="NCBI Taxonomy" id="416441"/>
    <lineage>
        <taxon>Eukaryota</taxon>
        <taxon>Fungi</taxon>
        <taxon>Dikarya</taxon>
        <taxon>Basidiomycota</taxon>
        <taxon>Agaricomycotina</taxon>
        <taxon>Agaricomycetes</taxon>
        <taxon>Russulales</taxon>
        <taxon>Russulaceae</taxon>
        <taxon>Lactarius</taxon>
    </lineage>
</organism>
<keyword evidence="3" id="KW-1185">Reference proteome</keyword>